<evidence type="ECO:0000313" key="2">
    <source>
        <dbReference type="EMBL" id="TYP95135.1"/>
    </source>
</evidence>
<keyword evidence="1" id="KW-0472">Membrane</keyword>
<feature type="transmembrane region" description="Helical" evidence="1">
    <location>
        <begin position="166"/>
        <end position="189"/>
    </location>
</feature>
<keyword evidence="1" id="KW-0812">Transmembrane</keyword>
<proteinExistence type="predicted"/>
<accession>A0A5D3YLV4</accession>
<dbReference type="EMBL" id="VNHY01000001">
    <property type="protein sequence ID" value="TYP95135.1"/>
    <property type="molecule type" value="Genomic_DNA"/>
</dbReference>
<comment type="caution">
    <text evidence="2">The sequence shown here is derived from an EMBL/GenBank/DDBJ whole genome shotgun (WGS) entry which is preliminary data.</text>
</comment>
<evidence type="ECO:0000256" key="1">
    <source>
        <dbReference type="SAM" id="Phobius"/>
    </source>
</evidence>
<keyword evidence="1" id="KW-1133">Transmembrane helix</keyword>
<feature type="transmembrane region" description="Helical" evidence="1">
    <location>
        <begin position="79"/>
        <end position="106"/>
    </location>
</feature>
<feature type="transmembrane region" description="Helical" evidence="1">
    <location>
        <begin position="17"/>
        <end position="38"/>
    </location>
</feature>
<reference evidence="2 3" key="1">
    <citation type="submission" date="2019-07" db="EMBL/GenBank/DDBJ databases">
        <title>Genomic Encyclopedia of Archaeal and Bacterial Type Strains, Phase II (KMG-II): from individual species to whole genera.</title>
        <authorList>
            <person name="Goeker M."/>
        </authorList>
    </citation>
    <scope>NUCLEOTIDE SEQUENCE [LARGE SCALE GENOMIC DNA]</scope>
    <source>
        <strain evidence="2 3">DSM 21935</strain>
    </source>
</reference>
<dbReference type="RefSeq" id="WP_148897812.1">
    <property type="nucleotide sequence ID" value="NZ_VNHY01000001.1"/>
</dbReference>
<dbReference type="AlphaFoldDB" id="A0A5D3YLV4"/>
<evidence type="ECO:0000313" key="3">
    <source>
        <dbReference type="Proteomes" id="UP000324595"/>
    </source>
</evidence>
<organism evidence="2 3">
    <name type="scientific">Fodinibius salinus</name>
    <dbReference type="NCBI Taxonomy" id="860790"/>
    <lineage>
        <taxon>Bacteria</taxon>
        <taxon>Pseudomonadati</taxon>
        <taxon>Balneolota</taxon>
        <taxon>Balneolia</taxon>
        <taxon>Balneolales</taxon>
        <taxon>Balneolaceae</taxon>
        <taxon>Fodinibius</taxon>
    </lineage>
</organism>
<keyword evidence="3" id="KW-1185">Reference proteome</keyword>
<protein>
    <submittedName>
        <fullName evidence="2">Uncharacterized protein</fullName>
    </submittedName>
</protein>
<gene>
    <name evidence="2" type="ORF">LX73_0430</name>
</gene>
<sequence length="204" mass="23658">MNTEKLKSWGIYFLKNWWGVLLLLPFIIYSIHHYYWALEYNIFYSYNYDYPFPLNIIHLCVHTFLLITHEAGHTFFSIFGIRFITILGGSLFQILLPSAIVFFCWVNQKNIGMQFSLVLLGYSWMDIAAYAADGGAAQLPLIGGLGQESHDWHNLLTQMGALEHDITFGVIFMIIGIICYLWSMLVPIFHKQYEEVAIELDVDQ</sequence>
<dbReference type="OrthoDB" id="9801221at2"/>
<dbReference type="Proteomes" id="UP000324595">
    <property type="component" value="Unassembled WGS sequence"/>
</dbReference>
<name>A0A5D3YLV4_9BACT</name>